<keyword evidence="3" id="KW-1185">Reference proteome</keyword>
<name>A0AAE4BR15_9BACT</name>
<accession>A0AAE4BR15</accession>
<sequence>MKRRFIPIILAGVMTFSGCALNKMAKMAKEQEVTVDPNPLEVHADAVEFDMSAVLPTKMMRKGFEYEISPAYKYDGKKIDLNKVTLEGDQYADSDKAPRVNENFEFPYNSEITNGDLVVSGTVRNVKSGKEKEAVKDFAVAKGLITTSTLVENVYSPSYAFHGYNNQEELVPTYVEFFFQQGSPVLSLYAASNKEEGKAFKAFVAEKNVTRTVIITGTHSPEGPERVNSNLSENRAKAVEKEYRKLMKRYDYKGAADSIKFVLKPVVDNWGQFKEELKSFDKINESQKQEVLRIINGPGSFEEQQDKLAKLKYYKTLFNGMYPSLRNAKTEILTVLEKKSDPEIAALAKQIIDGKVQADTLNDNEMLWAASMTPSLSEKQAIYEVLIRQTNAWQAHNNLGAIYIAQAADAKGSERSSLLQKANTEFELANKLHENGESYANMGVIAYMQGNTQQAYELVNKAFAKGLNKDAKSDLQGVKGALEIRLGKYPQAITTLSSATPTADNLFNKGLAQLLNKEYQNANVTFADAIDKDSKLAIAYYAAAVSNARLDRTSDVAANLKKAVAIDPSLKSKALTDLEFSKISTSESFRNAVK</sequence>
<evidence type="ECO:0000313" key="3">
    <source>
        <dbReference type="Proteomes" id="UP001185092"/>
    </source>
</evidence>
<dbReference type="SUPFAM" id="SSF48452">
    <property type="entry name" value="TPR-like"/>
    <property type="match status" value="2"/>
</dbReference>
<dbReference type="Gene3D" id="1.25.40.10">
    <property type="entry name" value="Tetratricopeptide repeat domain"/>
    <property type="match status" value="2"/>
</dbReference>
<dbReference type="Proteomes" id="UP001185092">
    <property type="component" value="Unassembled WGS sequence"/>
</dbReference>
<protein>
    <submittedName>
        <fullName evidence="2">Formate dehydrogenase maturation protein FdhE</fullName>
    </submittedName>
</protein>
<comment type="caution">
    <text evidence="2">The sequence shown here is derived from an EMBL/GenBank/DDBJ whole genome shotgun (WGS) entry which is preliminary data.</text>
</comment>
<keyword evidence="1" id="KW-0732">Signal</keyword>
<gene>
    <name evidence="2" type="ORF">HNQ88_001157</name>
</gene>
<organism evidence="2 3">
    <name type="scientific">Aureibacter tunicatorum</name>
    <dbReference type="NCBI Taxonomy" id="866807"/>
    <lineage>
        <taxon>Bacteria</taxon>
        <taxon>Pseudomonadati</taxon>
        <taxon>Bacteroidota</taxon>
        <taxon>Cytophagia</taxon>
        <taxon>Cytophagales</taxon>
        <taxon>Persicobacteraceae</taxon>
        <taxon>Aureibacter</taxon>
    </lineage>
</organism>
<dbReference type="EMBL" id="JAVDQD010000001">
    <property type="protein sequence ID" value="MDR6238181.1"/>
    <property type="molecule type" value="Genomic_DNA"/>
</dbReference>
<evidence type="ECO:0000313" key="2">
    <source>
        <dbReference type="EMBL" id="MDR6238181.1"/>
    </source>
</evidence>
<evidence type="ECO:0000256" key="1">
    <source>
        <dbReference type="SAM" id="SignalP"/>
    </source>
</evidence>
<dbReference type="RefSeq" id="WP_309937647.1">
    <property type="nucleotide sequence ID" value="NZ_AP025305.1"/>
</dbReference>
<reference evidence="2" key="1">
    <citation type="submission" date="2023-07" db="EMBL/GenBank/DDBJ databases">
        <title>Genomic Encyclopedia of Type Strains, Phase IV (KMG-IV): sequencing the most valuable type-strain genomes for metagenomic binning, comparative biology and taxonomic classification.</title>
        <authorList>
            <person name="Goeker M."/>
        </authorList>
    </citation>
    <scope>NUCLEOTIDE SEQUENCE</scope>
    <source>
        <strain evidence="2">DSM 26174</strain>
    </source>
</reference>
<feature type="chain" id="PRO_5041910610" evidence="1">
    <location>
        <begin position="23"/>
        <end position="594"/>
    </location>
</feature>
<dbReference type="AlphaFoldDB" id="A0AAE4BR15"/>
<dbReference type="InterPro" id="IPR011990">
    <property type="entry name" value="TPR-like_helical_dom_sf"/>
</dbReference>
<proteinExistence type="predicted"/>
<dbReference type="PROSITE" id="PS51257">
    <property type="entry name" value="PROKAR_LIPOPROTEIN"/>
    <property type="match status" value="1"/>
</dbReference>
<feature type="signal peptide" evidence="1">
    <location>
        <begin position="1"/>
        <end position="22"/>
    </location>
</feature>